<feature type="compositionally biased region" description="Low complexity" evidence="1">
    <location>
        <begin position="13"/>
        <end position="30"/>
    </location>
</feature>
<dbReference type="RefSeq" id="WP_260193204.1">
    <property type="nucleotide sequence ID" value="NZ_JAFFZE010000015.1"/>
</dbReference>
<feature type="compositionally biased region" description="Polar residues" evidence="1">
    <location>
        <begin position="31"/>
        <end position="41"/>
    </location>
</feature>
<evidence type="ECO:0000313" key="2">
    <source>
        <dbReference type="EMBL" id="MCT2585587.1"/>
    </source>
</evidence>
<sequence>MIDDVPGIRARCTRTTSSGPGSTRWSPGTPASTRSTCTPTSAGFPPSEPDGYRAPNDTVLDAAAHDHALVPFCRLAPGDHPDKELARCLDGGAAGVKLHPASDDFILDDDELTDVSQPVRAGLGPGRHGRGDRAHLVTLVKGTTFAAGCARRMPESGRG</sequence>
<evidence type="ECO:0000256" key="1">
    <source>
        <dbReference type="SAM" id="MobiDB-lite"/>
    </source>
</evidence>
<dbReference type="InterPro" id="IPR032466">
    <property type="entry name" value="Metal_Hydrolase"/>
</dbReference>
<dbReference type="EMBL" id="JAFFZE010000015">
    <property type="protein sequence ID" value="MCT2585587.1"/>
    <property type="molecule type" value="Genomic_DNA"/>
</dbReference>
<protein>
    <recommendedName>
        <fullName evidence="4">HpcH/HpaI aldolase/citrate lyase domain-containing protein</fullName>
    </recommendedName>
</protein>
<dbReference type="SUPFAM" id="SSF51556">
    <property type="entry name" value="Metallo-dependent hydrolases"/>
    <property type="match status" value="1"/>
</dbReference>
<dbReference type="Gene3D" id="3.20.20.140">
    <property type="entry name" value="Metal-dependent hydrolases"/>
    <property type="match status" value="1"/>
</dbReference>
<keyword evidence="3" id="KW-1185">Reference proteome</keyword>
<accession>A0ABT2JCJ5</accession>
<reference evidence="2 3" key="1">
    <citation type="submission" date="2021-02" db="EMBL/GenBank/DDBJ databases">
        <title>Actinophytocola xerophila sp. nov., isolated from soil of cotton cropping field.</title>
        <authorList>
            <person name="Huang R."/>
            <person name="Chen X."/>
            <person name="Ge X."/>
            <person name="Liu W."/>
        </authorList>
    </citation>
    <scope>NUCLEOTIDE SEQUENCE [LARGE SCALE GENOMIC DNA]</scope>
    <source>
        <strain evidence="2 3">S1-96</strain>
    </source>
</reference>
<evidence type="ECO:0008006" key="4">
    <source>
        <dbReference type="Google" id="ProtNLM"/>
    </source>
</evidence>
<gene>
    <name evidence="2" type="ORF">JT362_20915</name>
</gene>
<organism evidence="2 3">
    <name type="scientific">Actinophytocola gossypii</name>
    <dbReference type="NCBI Taxonomy" id="2812003"/>
    <lineage>
        <taxon>Bacteria</taxon>
        <taxon>Bacillati</taxon>
        <taxon>Actinomycetota</taxon>
        <taxon>Actinomycetes</taxon>
        <taxon>Pseudonocardiales</taxon>
        <taxon>Pseudonocardiaceae</taxon>
    </lineage>
</organism>
<dbReference type="Proteomes" id="UP001156441">
    <property type="component" value="Unassembled WGS sequence"/>
</dbReference>
<feature type="region of interest" description="Disordered" evidence="1">
    <location>
        <begin position="1"/>
        <end position="55"/>
    </location>
</feature>
<evidence type="ECO:0000313" key="3">
    <source>
        <dbReference type="Proteomes" id="UP001156441"/>
    </source>
</evidence>
<name>A0ABT2JCJ5_9PSEU</name>
<comment type="caution">
    <text evidence="2">The sequence shown here is derived from an EMBL/GenBank/DDBJ whole genome shotgun (WGS) entry which is preliminary data.</text>
</comment>
<proteinExistence type="predicted"/>